<evidence type="ECO:0000259" key="5">
    <source>
        <dbReference type="PROSITE" id="PS51755"/>
    </source>
</evidence>
<evidence type="ECO:0000313" key="6">
    <source>
        <dbReference type="EMBL" id="TDN42391.1"/>
    </source>
</evidence>
<dbReference type="PROSITE" id="PS50110">
    <property type="entry name" value="RESPONSE_REGULATORY"/>
    <property type="match status" value="1"/>
</dbReference>
<dbReference type="CDD" id="cd00383">
    <property type="entry name" value="trans_reg_C"/>
    <property type="match status" value="1"/>
</dbReference>
<dbReference type="GO" id="GO:0000976">
    <property type="term" value="F:transcription cis-regulatory region binding"/>
    <property type="evidence" value="ECO:0007669"/>
    <property type="project" value="TreeGrafter"/>
</dbReference>
<dbReference type="EMBL" id="SNVW01000012">
    <property type="protein sequence ID" value="TDN42391.1"/>
    <property type="molecule type" value="Genomic_DNA"/>
</dbReference>
<dbReference type="InterPro" id="IPR036388">
    <property type="entry name" value="WH-like_DNA-bd_sf"/>
</dbReference>
<feature type="domain" description="Response regulatory" evidence="4">
    <location>
        <begin position="2"/>
        <end position="116"/>
    </location>
</feature>
<dbReference type="SUPFAM" id="SSF46894">
    <property type="entry name" value="C-terminal effector domain of the bipartite response regulators"/>
    <property type="match status" value="1"/>
</dbReference>
<dbReference type="InterPro" id="IPR001789">
    <property type="entry name" value="Sig_transdc_resp-reg_receiver"/>
</dbReference>
<dbReference type="AlphaFoldDB" id="A0A4R6DCZ7"/>
<dbReference type="Pfam" id="PF00072">
    <property type="entry name" value="Response_reg"/>
    <property type="match status" value="1"/>
</dbReference>
<evidence type="ECO:0000256" key="2">
    <source>
        <dbReference type="PROSITE-ProRule" id="PRU00169"/>
    </source>
</evidence>
<dbReference type="OrthoDB" id="9812490at2"/>
<accession>A0A4R6DCZ7</accession>
<evidence type="ECO:0000313" key="7">
    <source>
        <dbReference type="Proteomes" id="UP000295764"/>
    </source>
</evidence>
<organism evidence="6 7">
    <name type="scientific">Curtobacterium flaccumfaciens</name>
    <dbReference type="NCBI Taxonomy" id="2035"/>
    <lineage>
        <taxon>Bacteria</taxon>
        <taxon>Bacillati</taxon>
        <taxon>Actinomycetota</taxon>
        <taxon>Actinomycetes</taxon>
        <taxon>Micrococcales</taxon>
        <taxon>Microbacteriaceae</taxon>
        <taxon>Curtobacterium</taxon>
    </lineage>
</organism>
<name>A0A4R6DCZ7_9MICO</name>
<sequence length="225" mass="24313">MKVLLLEDDRSLATEVERVLRRAGYAVDVTRTYQDADVAAVSGDYACLVLDRSVPGGDGSELVAALRRSGDLTPAILITARDALADRVRGFDLGADDYLVKPFAAVELVARVRALSRRGQVTLPPVLDAVGIHLDVQRHTVHRHGTKLLLRAKEFAVLEELLRSGGGVVTRAELVERCWDELHDPASNVVDVVIGQLRKRLGSPPAIHTVRGVGYRVGDEAAGDA</sequence>
<reference evidence="6 7" key="1">
    <citation type="submission" date="2019-03" db="EMBL/GenBank/DDBJ databases">
        <title>Genomic analyses of the natural microbiome of Caenorhabditis elegans.</title>
        <authorList>
            <person name="Samuel B."/>
        </authorList>
    </citation>
    <scope>NUCLEOTIDE SEQUENCE [LARGE SCALE GENOMIC DNA]</scope>
    <source>
        <strain evidence="6 7">JUb65</strain>
    </source>
</reference>
<dbReference type="PANTHER" id="PTHR48111">
    <property type="entry name" value="REGULATOR OF RPOS"/>
    <property type="match status" value="1"/>
</dbReference>
<protein>
    <submittedName>
        <fullName evidence="6">Two-component system copper resistance phosphate regulon response regulator CusR</fullName>
    </submittedName>
</protein>
<keyword evidence="1 3" id="KW-0238">DNA-binding</keyword>
<gene>
    <name evidence="6" type="ORF">EDF64_11234</name>
</gene>
<dbReference type="InterPro" id="IPR001867">
    <property type="entry name" value="OmpR/PhoB-type_DNA-bd"/>
</dbReference>
<feature type="modified residue" description="4-aspartylphosphate" evidence="2">
    <location>
        <position position="51"/>
    </location>
</feature>
<dbReference type="PANTHER" id="PTHR48111:SF36">
    <property type="entry name" value="TRANSCRIPTIONAL REGULATORY PROTEIN CUTR"/>
    <property type="match status" value="1"/>
</dbReference>
<evidence type="ECO:0000259" key="4">
    <source>
        <dbReference type="PROSITE" id="PS50110"/>
    </source>
</evidence>
<dbReference type="InterPro" id="IPR039420">
    <property type="entry name" value="WalR-like"/>
</dbReference>
<dbReference type="GO" id="GO:0032993">
    <property type="term" value="C:protein-DNA complex"/>
    <property type="evidence" value="ECO:0007669"/>
    <property type="project" value="TreeGrafter"/>
</dbReference>
<dbReference type="InterPro" id="IPR011006">
    <property type="entry name" value="CheY-like_superfamily"/>
</dbReference>
<dbReference type="Proteomes" id="UP000295764">
    <property type="component" value="Unassembled WGS sequence"/>
</dbReference>
<dbReference type="Pfam" id="PF00486">
    <property type="entry name" value="Trans_reg_C"/>
    <property type="match status" value="1"/>
</dbReference>
<evidence type="ECO:0000256" key="1">
    <source>
        <dbReference type="ARBA" id="ARBA00023125"/>
    </source>
</evidence>
<evidence type="ECO:0000256" key="3">
    <source>
        <dbReference type="PROSITE-ProRule" id="PRU01091"/>
    </source>
</evidence>
<proteinExistence type="predicted"/>
<dbReference type="SMART" id="SM00862">
    <property type="entry name" value="Trans_reg_C"/>
    <property type="match status" value="1"/>
</dbReference>
<dbReference type="GO" id="GO:0006355">
    <property type="term" value="P:regulation of DNA-templated transcription"/>
    <property type="evidence" value="ECO:0007669"/>
    <property type="project" value="InterPro"/>
</dbReference>
<dbReference type="Gene3D" id="3.40.50.2300">
    <property type="match status" value="1"/>
</dbReference>
<dbReference type="GO" id="GO:0000156">
    <property type="term" value="F:phosphorelay response regulator activity"/>
    <property type="evidence" value="ECO:0007669"/>
    <property type="project" value="TreeGrafter"/>
</dbReference>
<dbReference type="SMART" id="SM00448">
    <property type="entry name" value="REC"/>
    <property type="match status" value="1"/>
</dbReference>
<keyword evidence="2" id="KW-0597">Phosphoprotein</keyword>
<dbReference type="Gene3D" id="6.10.250.690">
    <property type="match status" value="1"/>
</dbReference>
<dbReference type="InterPro" id="IPR016032">
    <property type="entry name" value="Sig_transdc_resp-reg_C-effctor"/>
</dbReference>
<dbReference type="SUPFAM" id="SSF52172">
    <property type="entry name" value="CheY-like"/>
    <property type="match status" value="1"/>
</dbReference>
<dbReference type="GO" id="GO:0005829">
    <property type="term" value="C:cytosol"/>
    <property type="evidence" value="ECO:0007669"/>
    <property type="project" value="TreeGrafter"/>
</dbReference>
<comment type="caution">
    <text evidence="6">The sequence shown here is derived from an EMBL/GenBank/DDBJ whole genome shotgun (WGS) entry which is preliminary data.</text>
</comment>
<dbReference type="RefSeq" id="WP_133520781.1">
    <property type="nucleotide sequence ID" value="NZ_SNVW01000012.1"/>
</dbReference>
<dbReference type="PROSITE" id="PS51755">
    <property type="entry name" value="OMPR_PHOB"/>
    <property type="match status" value="1"/>
</dbReference>
<dbReference type="Gene3D" id="1.10.10.10">
    <property type="entry name" value="Winged helix-like DNA-binding domain superfamily/Winged helix DNA-binding domain"/>
    <property type="match status" value="1"/>
</dbReference>
<feature type="domain" description="OmpR/PhoB-type" evidence="5">
    <location>
        <begin position="124"/>
        <end position="219"/>
    </location>
</feature>
<feature type="DNA-binding region" description="OmpR/PhoB-type" evidence="3">
    <location>
        <begin position="124"/>
        <end position="219"/>
    </location>
</feature>